<dbReference type="GO" id="GO:0004340">
    <property type="term" value="F:glucokinase activity"/>
    <property type="evidence" value="ECO:0007669"/>
    <property type="project" value="UniProtKB-EC"/>
</dbReference>
<dbReference type="PANTHER" id="PTHR18964:SF149">
    <property type="entry name" value="BIFUNCTIONAL UDP-N-ACETYLGLUCOSAMINE 2-EPIMERASE_N-ACETYLMANNOSAMINE KINASE"/>
    <property type="match status" value="1"/>
</dbReference>
<sequence>MENTSAVLAFDVGGTDTKAGLVLGADPGQIPEIVDIQRFRTALDPGRPGEVLVDFLAELVQRYQSQHPEVRIEAVGLTVPGLVDEVRGVGVYAANLGWREFPFRAVLEDRLGLPVAFGHDVGTAGDAEVALGAARHADNAMILVVGTGIAAALYVDGQRLKAGGYAGEVGHALAPHPDGGLGIVEGTGSAGAIAKRYAARTPGFDGGAREVLALAKQGDATAGEVWADAVQTLAFSIAQAVAMIGTSKVVLGGGLAESGDDLMLPLSRRIDELLSFQPRPELLRAALGQNAGLIGSALKAHQRRAEWLAASGATR</sequence>
<evidence type="ECO:0000313" key="2">
    <source>
        <dbReference type="EMBL" id="MDR6268634.1"/>
    </source>
</evidence>
<reference evidence="2 3" key="1">
    <citation type="submission" date="2023-07" db="EMBL/GenBank/DDBJ databases">
        <title>Sequencing the genomes of 1000 actinobacteria strains.</title>
        <authorList>
            <person name="Klenk H.-P."/>
        </authorList>
    </citation>
    <scope>NUCLEOTIDE SEQUENCE [LARGE SCALE GENOMIC DNA]</scope>
    <source>
        <strain evidence="2 3">DSM 14555</strain>
    </source>
</reference>
<dbReference type="Gene3D" id="3.30.420.40">
    <property type="match status" value="2"/>
</dbReference>
<evidence type="ECO:0000256" key="1">
    <source>
        <dbReference type="ARBA" id="ARBA00006479"/>
    </source>
</evidence>
<accession>A0ABU1J900</accession>
<keyword evidence="3" id="KW-1185">Reference proteome</keyword>
<comment type="similarity">
    <text evidence="1">Belongs to the ROK (NagC/XylR) family.</text>
</comment>
<name>A0ABU1J900_9MICC</name>
<organism evidence="2 3">
    <name type="scientific">Arthrobacter russicus</name>
    <dbReference type="NCBI Taxonomy" id="172040"/>
    <lineage>
        <taxon>Bacteria</taxon>
        <taxon>Bacillati</taxon>
        <taxon>Actinomycetota</taxon>
        <taxon>Actinomycetes</taxon>
        <taxon>Micrococcales</taxon>
        <taxon>Micrococcaceae</taxon>
        <taxon>Arthrobacter</taxon>
    </lineage>
</organism>
<dbReference type="InterPro" id="IPR043129">
    <property type="entry name" value="ATPase_NBD"/>
</dbReference>
<dbReference type="RefSeq" id="WP_309796396.1">
    <property type="nucleotide sequence ID" value="NZ_BAAAHY010000006.1"/>
</dbReference>
<gene>
    <name evidence="2" type="ORF">JOE69_000872</name>
</gene>
<dbReference type="EC" id="2.7.1.2" evidence="2"/>
<protein>
    <submittedName>
        <fullName evidence="2">Glucokinase</fullName>
        <ecNumber evidence="2">2.7.1.2</ecNumber>
    </submittedName>
</protein>
<dbReference type="SUPFAM" id="SSF53067">
    <property type="entry name" value="Actin-like ATPase domain"/>
    <property type="match status" value="1"/>
</dbReference>
<proteinExistence type="inferred from homology"/>
<dbReference type="InterPro" id="IPR000600">
    <property type="entry name" value="ROK"/>
</dbReference>
<keyword evidence="2" id="KW-0808">Transferase</keyword>
<dbReference type="PANTHER" id="PTHR18964">
    <property type="entry name" value="ROK (REPRESSOR, ORF, KINASE) FAMILY"/>
    <property type="match status" value="1"/>
</dbReference>
<dbReference type="EMBL" id="JAVDQF010000001">
    <property type="protein sequence ID" value="MDR6268634.1"/>
    <property type="molecule type" value="Genomic_DNA"/>
</dbReference>
<dbReference type="Pfam" id="PF00480">
    <property type="entry name" value="ROK"/>
    <property type="match status" value="1"/>
</dbReference>
<comment type="caution">
    <text evidence="2">The sequence shown here is derived from an EMBL/GenBank/DDBJ whole genome shotgun (WGS) entry which is preliminary data.</text>
</comment>
<dbReference type="Proteomes" id="UP001185069">
    <property type="component" value="Unassembled WGS sequence"/>
</dbReference>
<evidence type="ECO:0000313" key="3">
    <source>
        <dbReference type="Proteomes" id="UP001185069"/>
    </source>
</evidence>